<comment type="function">
    <text evidence="6">Catalyzes the methylation of C-1 in precorrin-5 and the subsequent extrusion of acetic acid from the resulting intermediate to form cobalt-precorrin-6A.</text>
</comment>
<dbReference type="SUPFAM" id="SSF53790">
    <property type="entry name" value="Tetrapyrrole methylase"/>
    <property type="match status" value="1"/>
</dbReference>
<dbReference type="RefSeq" id="WP_188722582.1">
    <property type="nucleotide sequence ID" value="NZ_BMIF01000015.1"/>
</dbReference>
<dbReference type="InterPro" id="IPR012797">
    <property type="entry name" value="CobF"/>
</dbReference>
<keyword evidence="5 6" id="KW-0949">S-adenosyl-L-methionine</keyword>
<accession>A0A916S0J8</accession>
<dbReference type="InterPro" id="IPR035996">
    <property type="entry name" value="4pyrrol_Methylase_sf"/>
</dbReference>
<evidence type="ECO:0000313" key="8">
    <source>
        <dbReference type="EMBL" id="GGA79282.1"/>
    </source>
</evidence>
<dbReference type="Gene3D" id="3.30.950.10">
    <property type="entry name" value="Methyltransferase, Cobalt-precorrin-4 Transmethylase, Domain 2"/>
    <property type="match status" value="1"/>
</dbReference>
<keyword evidence="4 6" id="KW-0808">Transferase</keyword>
<dbReference type="Proteomes" id="UP000636264">
    <property type="component" value="Unassembled WGS sequence"/>
</dbReference>
<sequence>MRRVVVIGIGTGNPQHMTVQAIDALNRLDAVFIPRKGESKADLAELRREICRRFISNSATRLVEFDLPARDPHEPTYGKRVTDWHEGIADIYCNLLSNEGEDAVIGLLVWGDPALYDSTLRILDNAAAKFDFPFETKVIPGITSVQALAASHAIPLNDIGAPFVVTTGRRLREGGFPVGVDTALVMLDGECSFTTLKDATHYDIWWGAYLGMENEITLAGPLDRMTSAIVTKRQQARARHGWIMDIYLLRRHRAPRVPEAQRMP</sequence>
<evidence type="ECO:0000313" key="9">
    <source>
        <dbReference type="Proteomes" id="UP000636264"/>
    </source>
</evidence>
<dbReference type="PIRSF" id="PIRSF036525">
    <property type="entry name" value="CobF"/>
    <property type="match status" value="1"/>
</dbReference>
<dbReference type="EC" id="2.1.1.152" evidence="6"/>
<keyword evidence="3 6" id="KW-0489">Methyltransferase</keyword>
<comment type="catalytic activity">
    <reaction evidence="6">
        <text>precorrin-5 + S-adenosyl-L-methionine + H2O = precorrin-6A + acetate + S-adenosyl-L-homocysteine + 2 H(+)</text>
        <dbReference type="Rhea" id="RHEA:18261"/>
        <dbReference type="ChEBI" id="CHEBI:15377"/>
        <dbReference type="ChEBI" id="CHEBI:15378"/>
        <dbReference type="ChEBI" id="CHEBI:30089"/>
        <dbReference type="ChEBI" id="CHEBI:57856"/>
        <dbReference type="ChEBI" id="CHEBI:59789"/>
        <dbReference type="ChEBI" id="CHEBI:77871"/>
        <dbReference type="ChEBI" id="CHEBI:77872"/>
        <dbReference type="EC" id="2.1.1.152"/>
    </reaction>
</comment>
<evidence type="ECO:0000259" key="7">
    <source>
        <dbReference type="Pfam" id="PF00590"/>
    </source>
</evidence>
<dbReference type="Pfam" id="PF00590">
    <property type="entry name" value="TP_methylase"/>
    <property type="match status" value="1"/>
</dbReference>
<evidence type="ECO:0000256" key="5">
    <source>
        <dbReference type="ARBA" id="ARBA00022691"/>
    </source>
</evidence>
<organism evidence="8 9">
    <name type="scientific">Nitratireductor aestuarii</name>
    <dbReference type="NCBI Taxonomy" id="1735103"/>
    <lineage>
        <taxon>Bacteria</taxon>
        <taxon>Pseudomonadati</taxon>
        <taxon>Pseudomonadota</taxon>
        <taxon>Alphaproteobacteria</taxon>
        <taxon>Hyphomicrobiales</taxon>
        <taxon>Phyllobacteriaceae</taxon>
        <taxon>Nitratireductor</taxon>
    </lineage>
</organism>
<feature type="domain" description="Tetrapyrrole methylase" evidence="7">
    <location>
        <begin position="3"/>
        <end position="224"/>
    </location>
</feature>
<proteinExistence type="predicted"/>
<dbReference type="PANTHER" id="PTHR43467:SF1">
    <property type="entry name" value="PRECORRIN-6A SYNTHASE [DEACETYLATING]"/>
    <property type="match status" value="1"/>
</dbReference>
<evidence type="ECO:0000256" key="4">
    <source>
        <dbReference type="ARBA" id="ARBA00022679"/>
    </source>
</evidence>
<dbReference type="InterPro" id="IPR000878">
    <property type="entry name" value="4pyrrol_Mease"/>
</dbReference>
<dbReference type="EMBL" id="BMIF01000015">
    <property type="protein sequence ID" value="GGA79282.1"/>
    <property type="molecule type" value="Genomic_DNA"/>
</dbReference>
<dbReference type="GO" id="GO:0032259">
    <property type="term" value="P:methylation"/>
    <property type="evidence" value="ECO:0007669"/>
    <property type="project" value="UniProtKB-KW"/>
</dbReference>
<dbReference type="InterPro" id="IPR014776">
    <property type="entry name" value="4pyrrole_Mease_sub2"/>
</dbReference>
<name>A0A916S0J8_9HYPH</name>
<protein>
    <recommendedName>
        <fullName evidence="6">Precorrin-6A synthase [deacetylating]</fullName>
        <ecNumber evidence="6">2.1.1.152</ecNumber>
    </recommendedName>
</protein>
<keyword evidence="2" id="KW-0169">Cobalamin biosynthesis</keyword>
<dbReference type="NCBIfam" id="TIGR02434">
    <property type="entry name" value="CobF"/>
    <property type="match status" value="1"/>
</dbReference>
<evidence type="ECO:0000256" key="1">
    <source>
        <dbReference type="ARBA" id="ARBA00004953"/>
    </source>
</evidence>
<dbReference type="AlphaFoldDB" id="A0A916S0J8"/>
<evidence type="ECO:0000256" key="6">
    <source>
        <dbReference type="PIRNR" id="PIRNR036525"/>
    </source>
</evidence>
<dbReference type="Gene3D" id="3.40.1010.10">
    <property type="entry name" value="Cobalt-precorrin-4 Transmethylase, Domain 1"/>
    <property type="match status" value="1"/>
</dbReference>
<dbReference type="InterPro" id="IPR014777">
    <property type="entry name" value="4pyrrole_Mease_sub1"/>
</dbReference>
<comment type="pathway">
    <text evidence="1">Cofactor biosynthesis; adenosylcobalamin biosynthesis.</text>
</comment>
<comment type="caution">
    <text evidence="8">The sequence shown here is derived from an EMBL/GenBank/DDBJ whole genome shotgun (WGS) entry which is preliminary data.</text>
</comment>
<reference evidence="8" key="1">
    <citation type="journal article" date="2014" name="Int. J. Syst. Evol. Microbiol.">
        <title>Complete genome sequence of Corynebacterium casei LMG S-19264T (=DSM 44701T), isolated from a smear-ripened cheese.</title>
        <authorList>
            <consortium name="US DOE Joint Genome Institute (JGI-PGF)"/>
            <person name="Walter F."/>
            <person name="Albersmeier A."/>
            <person name="Kalinowski J."/>
            <person name="Ruckert C."/>
        </authorList>
    </citation>
    <scope>NUCLEOTIDE SEQUENCE</scope>
    <source>
        <strain evidence="8">CGMCC 1.15320</strain>
    </source>
</reference>
<dbReference type="GO" id="GO:0009236">
    <property type="term" value="P:cobalamin biosynthetic process"/>
    <property type="evidence" value="ECO:0007669"/>
    <property type="project" value="UniProtKB-KW"/>
</dbReference>
<dbReference type="CDD" id="cd11643">
    <property type="entry name" value="Precorrin-6A-synthase"/>
    <property type="match status" value="1"/>
</dbReference>
<evidence type="ECO:0000256" key="2">
    <source>
        <dbReference type="ARBA" id="ARBA00022573"/>
    </source>
</evidence>
<reference evidence="8" key="2">
    <citation type="submission" date="2020-09" db="EMBL/GenBank/DDBJ databases">
        <authorList>
            <person name="Sun Q."/>
            <person name="Zhou Y."/>
        </authorList>
    </citation>
    <scope>NUCLEOTIDE SEQUENCE</scope>
    <source>
        <strain evidence="8">CGMCC 1.15320</strain>
    </source>
</reference>
<gene>
    <name evidence="8" type="ORF">GCM10011385_36860</name>
</gene>
<dbReference type="GO" id="GO:0043819">
    <property type="term" value="F:precorrin-6A synthase (deacetylating) activity"/>
    <property type="evidence" value="ECO:0007669"/>
    <property type="project" value="UniProtKB-EC"/>
</dbReference>
<dbReference type="PANTHER" id="PTHR43467">
    <property type="entry name" value="COBALT-PRECORRIN-2 C(20)-METHYLTRANSFERASE"/>
    <property type="match status" value="1"/>
</dbReference>
<keyword evidence="9" id="KW-1185">Reference proteome</keyword>
<evidence type="ECO:0000256" key="3">
    <source>
        <dbReference type="ARBA" id="ARBA00022603"/>
    </source>
</evidence>